<keyword evidence="6" id="KW-0862">Zinc</keyword>
<accession>A0A7R9G818</accession>
<dbReference type="FunFam" id="3.10.50.40:FF:000006">
    <property type="entry name" value="Peptidyl-prolyl cis-trans isomerase"/>
    <property type="match status" value="1"/>
</dbReference>
<dbReference type="SUPFAM" id="SSF47323">
    <property type="entry name" value="Anticodon-binding domain of a subclass of class I aminoacyl-tRNA synthetases"/>
    <property type="match status" value="1"/>
</dbReference>
<dbReference type="GO" id="GO:0004817">
    <property type="term" value="F:cysteine-tRNA ligase activity"/>
    <property type="evidence" value="ECO:0007669"/>
    <property type="project" value="InterPro"/>
</dbReference>
<proteinExistence type="inferred from homology"/>
<dbReference type="InterPro" id="IPR015803">
    <property type="entry name" value="Cys-tRNA-ligase"/>
</dbReference>
<feature type="coiled-coil region" evidence="13">
    <location>
        <begin position="1078"/>
        <end position="1105"/>
    </location>
</feature>
<keyword evidence="9 12" id="KW-0697">Rotamase</keyword>
<dbReference type="AlphaFoldDB" id="A0A7R9G818"/>
<evidence type="ECO:0000256" key="4">
    <source>
        <dbReference type="ARBA" id="ARBA00022723"/>
    </source>
</evidence>
<feature type="compositionally biased region" description="Acidic residues" evidence="14">
    <location>
        <begin position="133"/>
        <end position="181"/>
    </location>
</feature>
<dbReference type="GO" id="GO:0006423">
    <property type="term" value="P:cysteinyl-tRNA aminoacylation"/>
    <property type="evidence" value="ECO:0007669"/>
    <property type="project" value="InterPro"/>
</dbReference>
<dbReference type="PANTHER" id="PTHR10890">
    <property type="entry name" value="CYSTEINYL-TRNA SYNTHETASE"/>
    <property type="match status" value="1"/>
</dbReference>
<keyword evidence="13" id="KW-0175">Coiled coil</keyword>
<reference evidence="16" key="1">
    <citation type="submission" date="2020-11" db="EMBL/GenBank/DDBJ databases">
        <authorList>
            <person name="Tran Van P."/>
        </authorList>
    </citation>
    <scope>NUCLEOTIDE SEQUENCE</scope>
</reference>
<evidence type="ECO:0000256" key="8">
    <source>
        <dbReference type="ARBA" id="ARBA00022917"/>
    </source>
</evidence>
<evidence type="ECO:0000256" key="12">
    <source>
        <dbReference type="PROSITE-ProRule" id="PRU00277"/>
    </source>
</evidence>
<keyword evidence="11 12" id="KW-0413">Isomerase</keyword>
<dbReference type="Gene3D" id="2.60.120.340">
    <property type="entry name" value="Nucleoplasmin core domain"/>
    <property type="match status" value="1"/>
</dbReference>
<dbReference type="InterPro" id="IPR024909">
    <property type="entry name" value="Cys-tRNA/MSH_ligase"/>
</dbReference>
<evidence type="ECO:0000256" key="11">
    <source>
        <dbReference type="ARBA" id="ARBA00023235"/>
    </source>
</evidence>
<evidence type="ECO:0000256" key="2">
    <source>
        <dbReference type="ARBA" id="ARBA00001947"/>
    </source>
</evidence>
<dbReference type="PROSITE" id="PS50059">
    <property type="entry name" value="FKBP_PPIASE"/>
    <property type="match status" value="1"/>
</dbReference>
<evidence type="ECO:0000256" key="1">
    <source>
        <dbReference type="ARBA" id="ARBA00000971"/>
    </source>
</evidence>
<evidence type="ECO:0000313" key="17">
    <source>
        <dbReference type="Proteomes" id="UP000678499"/>
    </source>
</evidence>
<dbReference type="InterPro" id="IPR041232">
    <property type="entry name" value="NPL"/>
</dbReference>
<dbReference type="InterPro" id="IPR001179">
    <property type="entry name" value="PPIase_FKBP_dom"/>
</dbReference>
<dbReference type="Gene3D" id="3.10.50.40">
    <property type="match status" value="1"/>
</dbReference>
<dbReference type="Proteomes" id="UP000678499">
    <property type="component" value="Unassembled WGS sequence"/>
</dbReference>
<evidence type="ECO:0000256" key="10">
    <source>
        <dbReference type="ARBA" id="ARBA00023146"/>
    </source>
</evidence>
<dbReference type="Pfam" id="PF01406">
    <property type="entry name" value="tRNA-synt_1e"/>
    <property type="match status" value="1"/>
</dbReference>
<evidence type="ECO:0000256" key="14">
    <source>
        <dbReference type="SAM" id="MobiDB-lite"/>
    </source>
</evidence>
<dbReference type="OrthoDB" id="438179at2759"/>
<dbReference type="GO" id="GO:0046872">
    <property type="term" value="F:metal ion binding"/>
    <property type="evidence" value="ECO:0007669"/>
    <property type="project" value="UniProtKB-KW"/>
</dbReference>
<feature type="domain" description="PPIase FKBP-type" evidence="15">
    <location>
        <begin position="286"/>
        <end position="374"/>
    </location>
</feature>
<dbReference type="InterPro" id="IPR014729">
    <property type="entry name" value="Rossmann-like_a/b/a_fold"/>
</dbReference>
<dbReference type="SUPFAM" id="SSF54534">
    <property type="entry name" value="FKBP-like"/>
    <property type="match status" value="1"/>
</dbReference>
<dbReference type="InterPro" id="IPR009080">
    <property type="entry name" value="tRNAsynth_Ia_anticodon-bd"/>
</dbReference>
<comment type="catalytic activity">
    <reaction evidence="1 12">
        <text>[protein]-peptidylproline (omega=180) = [protein]-peptidylproline (omega=0)</text>
        <dbReference type="Rhea" id="RHEA:16237"/>
        <dbReference type="Rhea" id="RHEA-COMP:10747"/>
        <dbReference type="Rhea" id="RHEA-COMP:10748"/>
        <dbReference type="ChEBI" id="CHEBI:83833"/>
        <dbReference type="ChEBI" id="CHEBI:83834"/>
        <dbReference type="EC" id="5.2.1.8"/>
    </reaction>
</comment>
<dbReference type="Gene3D" id="3.40.50.620">
    <property type="entry name" value="HUPs"/>
    <property type="match status" value="1"/>
</dbReference>
<feature type="compositionally biased region" description="Basic and acidic residues" evidence="14">
    <location>
        <begin position="241"/>
        <end position="253"/>
    </location>
</feature>
<dbReference type="Pfam" id="PF00254">
    <property type="entry name" value="FKBP_C"/>
    <property type="match status" value="1"/>
</dbReference>
<evidence type="ECO:0000256" key="3">
    <source>
        <dbReference type="ARBA" id="ARBA00022598"/>
    </source>
</evidence>
<evidence type="ECO:0000256" key="6">
    <source>
        <dbReference type="ARBA" id="ARBA00022833"/>
    </source>
</evidence>
<keyword evidence="17" id="KW-1185">Reference proteome</keyword>
<name>A0A7R9G818_9CRUS</name>
<dbReference type="SUPFAM" id="SSF52374">
    <property type="entry name" value="Nucleotidylyl transferase"/>
    <property type="match status" value="1"/>
</dbReference>
<dbReference type="GO" id="GO:0003755">
    <property type="term" value="F:peptidyl-prolyl cis-trans isomerase activity"/>
    <property type="evidence" value="ECO:0007669"/>
    <property type="project" value="UniProtKB-KW"/>
</dbReference>
<evidence type="ECO:0000256" key="5">
    <source>
        <dbReference type="ARBA" id="ARBA00022741"/>
    </source>
</evidence>
<gene>
    <name evidence="16" type="ORF">NMOB1V02_LOCUS588</name>
</gene>
<keyword evidence="4" id="KW-0479">Metal-binding</keyword>
<keyword evidence="5" id="KW-0547">Nucleotide-binding</keyword>
<dbReference type="EC" id="5.2.1.8" evidence="12"/>
<dbReference type="Pfam" id="PF17800">
    <property type="entry name" value="NPL"/>
    <property type="match status" value="1"/>
</dbReference>
<keyword evidence="7" id="KW-0067">ATP-binding</keyword>
<sequence>MFWGILLYPGRNYKTVVDKPFRIARATLEFKKKDEKACVKLKYKDVEFILCYLDGSKDTQVGLDYAFDRGEELIFTAEGAGIVHLTGLSEVDDDESLLYGSDEEEQANLVGNAQEDSPGKRRGAKRARSDTPADSDDEDDSDDNDFEFADGSDDEDIPEEEDSDDDIGEMESFDEDDEEEEKTSPKKAKVEAKKQHKQKADPNVSGPAKDAKQSPAKSNGSVNGEGESAKKKKKKNKKKNKDVEAEKKGEEKGNLTQTPGGKKSENRGGILITTIQAGNGPVAKKGRKVNVYYRGKLKANGKEFDKVIDGKGFGFNLGGQEVIKGWDIGVEGMKVGEKRRLEIPPKFGYGPKGVPPSIPPNSTLIFDVELKAKDQIMSAKRIQPSWKPPSTNEPSKLRIFNSLTRKKEEFIPSKGNRITWYSCGPTVYDDSHMGHARSYISFDILRRVLSDYFRYEVFYVMNITDVDDKIIRRARQNHLFESYKKSNLTLPQILADVGEAVVNTKNSVLAEQDPEKKAMFMKRLQKVEEAVLKVDEAKGNLDELEKSRTLLLEAAADALQDWLDSKLGHTVTDNSIFSSLPAEYEARFNADMKALGVLPPDVVTRVSEYIPEIVQFVQKLIDRGFAYVSPTDGSVYFDVGAFDGNEKHHYAKLVPEAFGDANALAEGEGVLSGAGTGKRAVTDFALWKASKVGEPGWESPWCARGRPGWHIECSVMASEILGSTMDIHAGGVDLKFPHHDNELAQSEAYFGNDSWVQYFLHTGHLTISGCKMSKSLKNFITIREALASHSPRRLRFAFLLHSWKDTLDYSENTMEMAAQVEKNFKEFFLTVKDLLRRVAKFRKWTSSEIDLQNLLMEKKDAVHSALCDNIDTRGSLDALRELVSASNVYIKSKSNSSEVCHELLESIAGYVTSILKVFGVIESGDTLGFSTIDDGSGEGVGLDKEKLLLPFVECIASFREDVRGKALEVKAVDVLKLCDVLRDQTLPELGVRLEDLGGDRPAVKFVSKEEIAKEKADKERQAAAKKAELDHKKAEQDAAKAAKDAQRRIPPEKMFLSLTDKYSKFDDRGMPTYDIEGKEIAKSQLKKLTKLREAQEKKYNDWLKEQGDVK</sequence>
<dbReference type="InterPro" id="IPR046357">
    <property type="entry name" value="PPIase_dom_sf"/>
</dbReference>
<evidence type="ECO:0000256" key="7">
    <source>
        <dbReference type="ARBA" id="ARBA00022840"/>
    </source>
</evidence>
<evidence type="ECO:0000256" key="9">
    <source>
        <dbReference type="ARBA" id="ARBA00023110"/>
    </source>
</evidence>
<dbReference type="GO" id="GO:0005737">
    <property type="term" value="C:cytoplasm"/>
    <property type="evidence" value="ECO:0007669"/>
    <property type="project" value="TreeGrafter"/>
</dbReference>
<protein>
    <recommendedName>
        <fullName evidence="12">peptidylprolyl isomerase</fullName>
        <ecNumber evidence="12">5.2.1.8</ecNumber>
    </recommendedName>
</protein>
<dbReference type="PRINTS" id="PR00983">
    <property type="entry name" value="TRNASYNTHCYS"/>
</dbReference>
<keyword evidence="10" id="KW-0030">Aminoacyl-tRNA synthetase</keyword>
<feature type="coiled-coil region" evidence="13">
    <location>
        <begin position="527"/>
        <end position="561"/>
    </location>
</feature>
<feature type="region of interest" description="Disordered" evidence="14">
    <location>
        <begin position="102"/>
        <end position="268"/>
    </location>
</feature>
<evidence type="ECO:0000259" key="15">
    <source>
        <dbReference type="PROSITE" id="PS50059"/>
    </source>
</evidence>
<evidence type="ECO:0000256" key="13">
    <source>
        <dbReference type="SAM" id="Coils"/>
    </source>
</evidence>
<dbReference type="CDD" id="cd00672">
    <property type="entry name" value="CysRS_core"/>
    <property type="match status" value="1"/>
</dbReference>
<dbReference type="EMBL" id="CAJPEX010000050">
    <property type="protein sequence ID" value="CAG0912817.1"/>
    <property type="molecule type" value="Genomic_DNA"/>
</dbReference>
<keyword evidence="3" id="KW-0436">Ligase</keyword>
<keyword evidence="8" id="KW-0648">Protein biosynthesis</keyword>
<dbReference type="HAMAP" id="MF_00041">
    <property type="entry name" value="Cys_tRNA_synth"/>
    <property type="match status" value="1"/>
</dbReference>
<dbReference type="NCBIfam" id="TIGR00435">
    <property type="entry name" value="cysS"/>
    <property type="match status" value="1"/>
</dbReference>
<dbReference type="GO" id="GO:0005524">
    <property type="term" value="F:ATP binding"/>
    <property type="evidence" value="ECO:0007669"/>
    <property type="project" value="UniProtKB-KW"/>
</dbReference>
<dbReference type="PANTHER" id="PTHR10890:SF3">
    <property type="entry name" value="CYSTEINE--TRNA LIGASE, CYTOPLASMIC"/>
    <property type="match status" value="1"/>
</dbReference>
<dbReference type="EMBL" id="OA882087">
    <property type="protein sequence ID" value="CAD7272665.1"/>
    <property type="molecule type" value="Genomic_DNA"/>
</dbReference>
<organism evidence="16">
    <name type="scientific">Notodromas monacha</name>
    <dbReference type="NCBI Taxonomy" id="399045"/>
    <lineage>
        <taxon>Eukaryota</taxon>
        <taxon>Metazoa</taxon>
        <taxon>Ecdysozoa</taxon>
        <taxon>Arthropoda</taxon>
        <taxon>Crustacea</taxon>
        <taxon>Oligostraca</taxon>
        <taxon>Ostracoda</taxon>
        <taxon>Podocopa</taxon>
        <taxon>Podocopida</taxon>
        <taxon>Cypridocopina</taxon>
        <taxon>Cypridoidea</taxon>
        <taxon>Cyprididae</taxon>
        <taxon>Notodromas</taxon>
    </lineage>
</organism>
<evidence type="ECO:0000313" key="16">
    <source>
        <dbReference type="EMBL" id="CAD7272665.1"/>
    </source>
</evidence>
<dbReference type="InterPro" id="IPR032678">
    <property type="entry name" value="tRNA-synt_1_cat_dom"/>
</dbReference>
<feature type="compositionally biased region" description="Basic and acidic residues" evidence="14">
    <location>
        <begin position="182"/>
        <end position="193"/>
    </location>
</feature>
<feature type="compositionally biased region" description="Basic residues" evidence="14">
    <location>
        <begin position="230"/>
        <end position="240"/>
    </location>
</feature>
<comment type="cofactor">
    <cofactor evidence="2">
        <name>Zn(2+)</name>
        <dbReference type="ChEBI" id="CHEBI:29105"/>
    </cofactor>
</comment>
<feature type="region of interest" description="Disordered" evidence="14">
    <location>
        <begin position="1016"/>
        <end position="1050"/>
    </location>
</feature>